<evidence type="ECO:0000313" key="2">
    <source>
        <dbReference type="EMBL" id="KAI5311510.1"/>
    </source>
</evidence>
<feature type="coiled-coil region" evidence="1">
    <location>
        <begin position="3"/>
        <end position="30"/>
    </location>
</feature>
<organism evidence="2 3">
    <name type="scientific">Prunus dulcis</name>
    <name type="common">Almond</name>
    <name type="synonym">Amygdalus dulcis</name>
    <dbReference type="NCBI Taxonomy" id="3755"/>
    <lineage>
        <taxon>Eukaryota</taxon>
        <taxon>Viridiplantae</taxon>
        <taxon>Streptophyta</taxon>
        <taxon>Embryophyta</taxon>
        <taxon>Tracheophyta</taxon>
        <taxon>Spermatophyta</taxon>
        <taxon>Magnoliopsida</taxon>
        <taxon>eudicotyledons</taxon>
        <taxon>Gunneridae</taxon>
        <taxon>Pentapetalae</taxon>
        <taxon>rosids</taxon>
        <taxon>fabids</taxon>
        <taxon>Rosales</taxon>
        <taxon>Rosaceae</taxon>
        <taxon>Amygdaloideae</taxon>
        <taxon>Amygdaleae</taxon>
        <taxon>Prunus</taxon>
    </lineage>
</organism>
<reference evidence="2 3" key="1">
    <citation type="journal article" date="2022" name="G3 (Bethesda)">
        <title>Whole-genome sequence and methylome profiling of the almond [Prunus dulcis (Mill.) D.A. Webb] cultivar 'Nonpareil'.</title>
        <authorList>
            <person name="D'Amico-Willman K.M."/>
            <person name="Ouma W.Z."/>
            <person name="Meulia T."/>
            <person name="Sideli G.M."/>
            <person name="Gradziel T.M."/>
            <person name="Fresnedo-Ramirez J."/>
        </authorList>
    </citation>
    <scope>NUCLEOTIDE SEQUENCE [LARGE SCALE GENOMIC DNA]</scope>
    <source>
        <strain evidence="2">Clone GOH B32 T37-40</strain>
    </source>
</reference>
<keyword evidence="3" id="KW-1185">Reference proteome</keyword>
<keyword evidence="1" id="KW-0175">Coiled coil</keyword>
<protein>
    <submittedName>
        <fullName evidence="2">Uncharacterized protein</fullName>
    </submittedName>
</protein>
<name>A0AAD4UR22_PRUDU</name>
<evidence type="ECO:0000256" key="1">
    <source>
        <dbReference type="SAM" id="Coils"/>
    </source>
</evidence>
<dbReference type="PANTHER" id="PTHR36344">
    <property type="entry name" value="RX N-TERMINAL DOMAIN-CONTAINING PROTEIN"/>
    <property type="match status" value="1"/>
</dbReference>
<geneLocation type="mitochondrion" evidence="2"/>
<dbReference type="AlphaFoldDB" id="A0AAD4UR22"/>
<dbReference type="PANTHER" id="PTHR36344:SF1">
    <property type="entry name" value="RX N-TERMINAL DOMAIN-CONTAINING PROTEIN"/>
    <property type="match status" value="1"/>
</dbReference>
<sequence>MAIAEWLTRVEEEIQRVENALRESRRLLRTFLETLRPANPAVVEDRMRAGDQRIRGLRRSQKRSSFFLLLLQPSGGTMVPKVKYESHSVRYSSRYLQGSPERVRLVHLVPAQAFQSRA</sequence>
<proteinExistence type="predicted"/>
<gene>
    <name evidence="2" type="ORF">L3X38_000236</name>
</gene>
<dbReference type="EMBL" id="JAJFAZ020000010">
    <property type="protein sequence ID" value="KAI5311510.1"/>
    <property type="molecule type" value="Genomic_DNA"/>
</dbReference>
<comment type="caution">
    <text evidence="2">The sequence shown here is derived from an EMBL/GenBank/DDBJ whole genome shotgun (WGS) entry which is preliminary data.</text>
</comment>
<dbReference type="Proteomes" id="UP001054821">
    <property type="component" value="Mitochondrion MT"/>
</dbReference>
<keyword evidence="2" id="KW-0496">Mitochondrion</keyword>
<evidence type="ECO:0000313" key="3">
    <source>
        <dbReference type="Proteomes" id="UP001054821"/>
    </source>
</evidence>
<accession>A0AAD4UR22</accession>